<reference evidence="1" key="2">
    <citation type="journal article" date="2022" name="New Phytol.">
        <title>Evolutionary transition to the ectomycorrhizal habit in the genomes of a hyperdiverse lineage of mushroom-forming fungi.</title>
        <authorList>
            <person name="Looney B."/>
            <person name="Miyauchi S."/>
            <person name="Morin E."/>
            <person name="Drula E."/>
            <person name="Courty P.E."/>
            <person name="Kohler A."/>
            <person name="Kuo A."/>
            <person name="LaButti K."/>
            <person name="Pangilinan J."/>
            <person name="Lipzen A."/>
            <person name="Riley R."/>
            <person name="Andreopoulos W."/>
            <person name="He G."/>
            <person name="Johnson J."/>
            <person name="Nolan M."/>
            <person name="Tritt A."/>
            <person name="Barry K.W."/>
            <person name="Grigoriev I.V."/>
            <person name="Nagy L.G."/>
            <person name="Hibbett D."/>
            <person name="Henrissat B."/>
            <person name="Matheny P.B."/>
            <person name="Labbe J."/>
            <person name="Martin F.M."/>
        </authorList>
    </citation>
    <scope>NUCLEOTIDE SEQUENCE</scope>
    <source>
        <strain evidence="1">FP105234-sp</strain>
    </source>
</reference>
<comment type="caution">
    <text evidence="1">The sequence shown here is derived from an EMBL/GenBank/DDBJ whole genome shotgun (WGS) entry which is preliminary data.</text>
</comment>
<reference evidence="1" key="1">
    <citation type="submission" date="2021-02" db="EMBL/GenBank/DDBJ databases">
        <authorList>
            <consortium name="DOE Joint Genome Institute"/>
            <person name="Ahrendt S."/>
            <person name="Looney B.P."/>
            <person name="Miyauchi S."/>
            <person name="Morin E."/>
            <person name="Drula E."/>
            <person name="Courty P.E."/>
            <person name="Chicoki N."/>
            <person name="Fauchery L."/>
            <person name="Kohler A."/>
            <person name="Kuo A."/>
            <person name="Labutti K."/>
            <person name="Pangilinan J."/>
            <person name="Lipzen A."/>
            <person name="Riley R."/>
            <person name="Andreopoulos W."/>
            <person name="He G."/>
            <person name="Johnson J."/>
            <person name="Barry K.W."/>
            <person name="Grigoriev I.V."/>
            <person name="Nagy L."/>
            <person name="Hibbett D."/>
            <person name="Henrissat B."/>
            <person name="Matheny P.B."/>
            <person name="Labbe J."/>
            <person name="Martin F."/>
        </authorList>
    </citation>
    <scope>NUCLEOTIDE SEQUENCE</scope>
    <source>
        <strain evidence="1">FP105234-sp</strain>
    </source>
</reference>
<gene>
    <name evidence="1" type="ORF">FA95DRAFT_1484280</name>
</gene>
<dbReference type="Proteomes" id="UP000814033">
    <property type="component" value="Unassembled WGS sequence"/>
</dbReference>
<keyword evidence="2" id="KW-1185">Reference proteome</keyword>
<name>A0ACB8S7E9_9AGAM</name>
<proteinExistence type="predicted"/>
<evidence type="ECO:0000313" key="1">
    <source>
        <dbReference type="EMBL" id="KAI0052041.1"/>
    </source>
</evidence>
<protein>
    <submittedName>
        <fullName evidence="1">Uncharacterized protein</fullName>
    </submittedName>
</protein>
<evidence type="ECO:0000313" key="2">
    <source>
        <dbReference type="Proteomes" id="UP000814033"/>
    </source>
</evidence>
<organism evidence="1 2">
    <name type="scientific">Auriscalpium vulgare</name>
    <dbReference type="NCBI Taxonomy" id="40419"/>
    <lineage>
        <taxon>Eukaryota</taxon>
        <taxon>Fungi</taxon>
        <taxon>Dikarya</taxon>
        <taxon>Basidiomycota</taxon>
        <taxon>Agaricomycotina</taxon>
        <taxon>Agaricomycetes</taxon>
        <taxon>Russulales</taxon>
        <taxon>Auriscalpiaceae</taxon>
        <taxon>Auriscalpium</taxon>
    </lineage>
</organism>
<dbReference type="EMBL" id="MU275848">
    <property type="protein sequence ID" value="KAI0052041.1"/>
    <property type="molecule type" value="Genomic_DNA"/>
</dbReference>
<sequence length="2171" mass="241315">MTARTSTPKPALKPLIQLDLAKVIKGMYRMLDLINEDGSGGLVDKIIISQYSLQEFINALSPGAYASLTKVDFKKLDLRMIQPIGVYGSKSEIVRFLRSIGVVDETISRQLLTGDVSGASVPSLTSGLYLIRSGSSSGDEQVYVLYWPEDTTWDDGAASAVRRNRVTFMRYLMKMCDQVVALVSDEHSRTLVLDESDDDYDSMDIENDDSDRLFTFEVSKTNEQEENVTTRPGFKLSPASLALPEVEIPSDCAADADIFVPKLLPGETAQGIMTAKFIKAATSSEPYYKIPFTKTALKALLKNPSIVLDEGLDDTSVEAVIDLELQTHFATECSQWKSRKSEITTHFNIEEQAREKAILERLQSQQDLLKKDLREALVDEVMKIYPMLKRERLSGASQTADAGQSSPSERIAFLKSIYIDFENLFARALRDAKFDVIKGSAASNYKDRKEGLVVIQFVFQSHKKLEDPRRQELIDTILNKNILKTRARESTADRKTGGWRAVFSFLPTFGTGENTDLESHIRDARKYANELSDATFLSSLKSMGSEELENAISDVEEDAYAELWDMLNRQVAKLTPKIHRLQEDQQKQQLRLEVGSEKNAALRRLRLEFINVVNSHVVITSRERNLSLIVHHYTDSYQLTGRKDTLSNPEIEYCIQPFSLSAEHRHAIQLDLRFVPSPLINPRLSYSFSLPIGHRIEHAQLLENNRALVVILAGGKLLIYLERLESLALAISRQKHKKLLHVDKIGPNYLFVFDEAKRALAVCSSANTLQLHVLAFDEQFAALQAQGSAKNLDRWYNTGVTITRACFVTGSEEILLVDSGNSARIFSLITEGFRPASLQLPRTPEAVFSSPDGSCLLVATREGNVAEFSAYHWATFGSNDGIPVLIDFDVDSAVLTAMVNRSSIHFIGLNVASRSCKSIALDITHKITEFMFKEKGAKNSGTDAARATAHNCLIDCHEEVWVRFPVLPAVGRRTITSSSERRPKSLTFITSDDSRPFSSYFSEMISTFERKTRKPTGQELSRITVLATRFPSFLEDVETGSWEITRFRAGEWLVDFLCLIPIHIAVCRDNRFVPLKDGVSSTKHEKSLLGAEVNRIVDSLSFGWYESIFQSYLASKPVKVVSSMGEQSVGKSFALNHLVDTSFAGSAMRTTEGVWMSVTPTDDALIVALDFEGVHSIERSAQEDTLLVLFNTAISNLVLFRNNFALSRDITGLFQSFQSSATVLDPAANPTLFQSTLVIIIKASAQDVVDSDKAEVTREFSLKFQRIVQDEQDSNFISRLHAGRLNIIPWPVIESKEFYKLFPTLKKRLDQQKLTHQAAGEFLLTLKTLMAKLKANDWGALSQTMAAHRARALSSLLPMALETGFAETEPEYEALKNLDTDIAIDCPDTPARFFLSMLSMAPAERERRLSILLRSWPAFESRQNMPDAEWAADLALYLNELVDMRTVHVQEWLDANLTRFQAGHASIDDLRRAFDALKIDLRSNVQLCRAQCTSCQLICVQGRQHEGEHHCQTNHECSHICSFCEAEGLGRKNCGMIAGHSGRHICVVGSHLCGETCELNGKQGCLGECTKVLDHADEGHMCSASVHMCGEPCALRGIKMPNGKIYACPNTCRKPSDEEHIVHSCENRLCPVSCQLCKRLCAQDHLHGLLPGETHLCGYQHACVALCRAQGICEIETAPQSVEDTFTGRHETFQYTKYTQVAKRLQCVKQILPGETEHEGDHAHSTDKKPFHYCETRCEGCGYFCTLPLGHTQQEHETSHGSMSRTRWAVAGPDGTAIDLNGRKFSANDEGAPMMCNLFCSSMGRHAHVDFCRAAQEGDGTQPCEGAEVQHISEKMTPEPDRPKDWITHSLHWRRMDLTSSVDPYSRDDQANFAKCDAMCSGNEHTQATPAVPSYCTLPIFHPPRNPTSAPAGLGYVSNDGHMFGCKNPVVMQQAFHVIFVIDRSGSMSASDRRPLANAPGTDVIRRTADNRLGAVFSALYSFWSARHTAVSNGGPQARRDAYTIVMFDSTTQIAVANDFTSSPDQLLAAVLNCVTYGGTNFTRALREGQAAMQTHWSTERTPIMIFLSDGECSIGDDTVHDLARTAVRLGKPLSFHAVSFGPDSSSSSLRRMAQIAREVQTNAPHDPLLPAAATVPSSYAVALDTVRLAETFLGIAESLRKPRGSLLHAN</sequence>
<accession>A0ACB8S7E9</accession>